<organism evidence="1 2">
    <name type="scientific">Paramuricea clavata</name>
    <name type="common">Red gorgonian</name>
    <name type="synonym">Violescent sea-whip</name>
    <dbReference type="NCBI Taxonomy" id="317549"/>
    <lineage>
        <taxon>Eukaryota</taxon>
        <taxon>Metazoa</taxon>
        <taxon>Cnidaria</taxon>
        <taxon>Anthozoa</taxon>
        <taxon>Octocorallia</taxon>
        <taxon>Malacalcyonacea</taxon>
        <taxon>Plexauridae</taxon>
        <taxon>Paramuricea</taxon>
    </lineage>
</organism>
<dbReference type="Proteomes" id="UP001152795">
    <property type="component" value="Unassembled WGS sequence"/>
</dbReference>
<dbReference type="OrthoDB" id="10061340at2759"/>
<dbReference type="PANTHER" id="PTHR37984:SF8">
    <property type="entry name" value="CCHC-TYPE DOMAIN-CONTAINING PROTEIN"/>
    <property type="match status" value="1"/>
</dbReference>
<evidence type="ECO:0000313" key="1">
    <source>
        <dbReference type="EMBL" id="CAB4035935.1"/>
    </source>
</evidence>
<dbReference type="EMBL" id="CACRXK020021515">
    <property type="protein sequence ID" value="CAB4035935.1"/>
    <property type="molecule type" value="Genomic_DNA"/>
</dbReference>
<dbReference type="AlphaFoldDB" id="A0A6S7JT86"/>
<protein>
    <submittedName>
        <fullName evidence="1">Uncharacterized protein</fullName>
    </submittedName>
</protein>
<name>A0A6S7JT86_PARCT</name>
<comment type="caution">
    <text evidence="1">The sequence shown here is derived from an EMBL/GenBank/DDBJ whole genome shotgun (WGS) entry which is preliminary data.</text>
</comment>
<sequence>MKPIHSSPKQLQRMLLALQNYNLNVQYKKGKLMWILDTLNRSYRNTTVSWRHDTTEVRSLEETDHAENLPISPDRLNQFKCETPSDKTMQSIIVAINNGWPTSKRQSSHDLAPFYDKRSELVVDNGLVFWRTLSSSHINEKRNADADSPISYWHRRMSSENP</sequence>
<dbReference type="PANTHER" id="PTHR37984">
    <property type="entry name" value="PROTEIN CBG26694"/>
    <property type="match status" value="1"/>
</dbReference>
<reference evidence="1" key="1">
    <citation type="submission" date="2020-04" db="EMBL/GenBank/DDBJ databases">
        <authorList>
            <person name="Alioto T."/>
            <person name="Alioto T."/>
            <person name="Gomez Garrido J."/>
        </authorList>
    </citation>
    <scope>NUCLEOTIDE SEQUENCE</scope>
    <source>
        <strain evidence="1">A484AB</strain>
    </source>
</reference>
<evidence type="ECO:0000313" key="2">
    <source>
        <dbReference type="Proteomes" id="UP001152795"/>
    </source>
</evidence>
<gene>
    <name evidence="1" type="ORF">PACLA_8A046217</name>
</gene>
<keyword evidence="2" id="KW-1185">Reference proteome</keyword>
<proteinExistence type="predicted"/>
<dbReference type="InterPro" id="IPR050951">
    <property type="entry name" value="Retrovirus_Pol_polyprotein"/>
</dbReference>
<accession>A0A6S7JT86</accession>